<dbReference type="InterPro" id="IPR031571">
    <property type="entry name" value="RcpC_dom"/>
</dbReference>
<dbReference type="AlphaFoldDB" id="A0A840QQ39"/>
<keyword evidence="1" id="KW-0812">Transmembrane</keyword>
<name>A0A840QQ39_9BACI</name>
<evidence type="ECO:0000259" key="2">
    <source>
        <dbReference type="Pfam" id="PF16976"/>
    </source>
</evidence>
<evidence type="ECO:0000256" key="1">
    <source>
        <dbReference type="SAM" id="Phobius"/>
    </source>
</evidence>
<reference evidence="3 4" key="1">
    <citation type="submission" date="2020-08" db="EMBL/GenBank/DDBJ databases">
        <title>Genomic Encyclopedia of Type Strains, Phase IV (KMG-IV): sequencing the most valuable type-strain genomes for metagenomic binning, comparative biology and taxonomic classification.</title>
        <authorList>
            <person name="Goeker M."/>
        </authorList>
    </citation>
    <scope>NUCLEOTIDE SEQUENCE [LARGE SCALE GENOMIC DNA]</scope>
    <source>
        <strain evidence="3 4">DSM 24696</strain>
    </source>
</reference>
<sequence length="177" mass="19277">MTNKRVWLIASIFGLITAGILMIIFVDTNQQDSEIVEEEFVVEEELTEEEEDLTALPIADGYRAISIAVSGTEGVSGFIRSGDYVDVVSLLPSLEEEVPASQLLLQNIYVLSVGGPSNRGVEEDYVPYETVTLEVTPEQGATLALAAENASIVLMLRGEGDGETVRQRQITIEQLVD</sequence>
<protein>
    <submittedName>
        <fullName evidence="3">Flp pilus assembly protein CpaB</fullName>
    </submittedName>
</protein>
<dbReference type="InterPro" id="IPR017592">
    <property type="entry name" value="Pilus_assmbl_Flp-typ_CpaB"/>
</dbReference>
<evidence type="ECO:0000313" key="3">
    <source>
        <dbReference type="EMBL" id="MBB5173480.1"/>
    </source>
</evidence>
<dbReference type="Pfam" id="PF16976">
    <property type="entry name" value="RcpC"/>
    <property type="match status" value="1"/>
</dbReference>
<dbReference type="RefSeq" id="WP_184663924.1">
    <property type="nucleotide sequence ID" value="NZ_JACHHB010000006.1"/>
</dbReference>
<feature type="domain" description="Flp pilus assembly protein RcpC/CpaB" evidence="2">
    <location>
        <begin position="58"/>
        <end position="157"/>
    </location>
</feature>
<keyword evidence="1" id="KW-0472">Membrane</keyword>
<dbReference type="NCBIfam" id="TIGR03177">
    <property type="entry name" value="pilus_cpaB"/>
    <property type="match status" value="1"/>
</dbReference>
<keyword evidence="1" id="KW-1133">Transmembrane helix</keyword>
<feature type="transmembrane region" description="Helical" evidence="1">
    <location>
        <begin position="6"/>
        <end position="26"/>
    </location>
</feature>
<comment type="caution">
    <text evidence="3">The sequence shown here is derived from an EMBL/GenBank/DDBJ whole genome shotgun (WGS) entry which is preliminary data.</text>
</comment>
<dbReference type="EMBL" id="JACHHB010000006">
    <property type="protein sequence ID" value="MBB5173480.1"/>
    <property type="molecule type" value="Genomic_DNA"/>
</dbReference>
<evidence type="ECO:0000313" key="4">
    <source>
        <dbReference type="Proteomes" id="UP000551878"/>
    </source>
</evidence>
<organism evidence="3 4">
    <name type="scientific">Texcoconibacillus texcoconensis</name>
    <dbReference type="NCBI Taxonomy" id="1095777"/>
    <lineage>
        <taxon>Bacteria</taxon>
        <taxon>Bacillati</taxon>
        <taxon>Bacillota</taxon>
        <taxon>Bacilli</taxon>
        <taxon>Bacillales</taxon>
        <taxon>Bacillaceae</taxon>
        <taxon>Texcoconibacillus</taxon>
    </lineage>
</organism>
<accession>A0A840QQ39</accession>
<keyword evidence="4" id="KW-1185">Reference proteome</keyword>
<dbReference type="Proteomes" id="UP000551878">
    <property type="component" value="Unassembled WGS sequence"/>
</dbReference>
<gene>
    <name evidence="3" type="ORF">HNQ41_001667</name>
</gene>
<proteinExistence type="predicted"/>